<dbReference type="PANTHER" id="PTHR32054:SF4">
    <property type="entry name" value="OS07G0677900 PROTEIN"/>
    <property type="match status" value="1"/>
</dbReference>
<evidence type="ECO:0000256" key="2">
    <source>
        <dbReference type="ARBA" id="ARBA00023054"/>
    </source>
</evidence>
<evidence type="ECO:0000256" key="3">
    <source>
        <dbReference type="SAM" id="Coils"/>
    </source>
</evidence>
<evidence type="ECO:0000313" key="6">
    <source>
        <dbReference type="Proteomes" id="UP001443914"/>
    </source>
</evidence>
<gene>
    <name evidence="5" type="ORF">RND81_10G153500</name>
</gene>
<evidence type="ECO:0000313" key="5">
    <source>
        <dbReference type="EMBL" id="KAK9683616.1"/>
    </source>
</evidence>
<dbReference type="InterPro" id="IPR008545">
    <property type="entry name" value="Web"/>
</dbReference>
<feature type="region of interest" description="Disordered" evidence="4">
    <location>
        <begin position="129"/>
        <end position="155"/>
    </location>
</feature>
<comment type="caution">
    <text evidence="5">The sequence shown here is derived from an EMBL/GenBank/DDBJ whole genome shotgun (WGS) entry which is preliminary data.</text>
</comment>
<organism evidence="5 6">
    <name type="scientific">Saponaria officinalis</name>
    <name type="common">Common soapwort</name>
    <name type="synonym">Lychnis saponaria</name>
    <dbReference type="NCBI Taxonomy" id="3572"/>
    <lineage>
        <taxon>Eukaryota</taxon>
        <taxon>Viridiplantae</taxon>
        <taxon>Streptophyta</taxon>
        <taxon>Embryophyta</taxon>
        <taxon>Tracheophyta</taxon>
        <taxon>Spermatophyta</taxon>
        <taxon>Magnoliopsida</taxon>
        <taxon>eudicotyledons</taxon>
        <taxon>Gunneridae</taxon>
        <taxon>Pentapetalae</taxon>
        <taxon>Caryophyllales</taxon>
        <taxon>Caryophyllaceae</taxon>
        <taxon>Caryophylleae</taxon>
        <taxon>Saponaria</taxon>
    </lineage>
</organism>
<keyword evidence="2 3" id="KW-0175">Coiled coil</keyword>
<dbReference type="GO" id="GO:0009904">
    <property type="term" value="P:chloroplast accumulation movement"/>
    <property type="evidence" value="ECO:0007669"/>
    <property type="project" value="TreeGrafter"/>
</dbReference>
<proteinExistence type="inferred from homology"/>
<feature type="compositionally biased region" description="Basic and acidic residues" evidence="4">
    <location>
        <begin position="411"/>
        <end position="429"/>
    </location>
</feature>
<dbReference type="Pfam" id="PF05701">
    <property type="entry name" value="WEMBL"/>
    <property type="match status" value="2"/>
</dbReference>
<protein>
    <recommendedName>
        <fullName evidence="7">WEB family protein</fullName>
    </recommendedName>
</protein>
<dbReference type="GO" id="GO:0005829">
    <property type="term" value="C:cytosol"/>
    <property type="evidence" value="ECO:0007669"/>
    <property type="project" value="TreeGrafter"/>
</dbReference>
<evidence type="ECO:0000256" key="1">
    <source>
        <dbReference type="ARBA" id="ARBA00005485"/>
    </source>
</evidence>
<feature type="compositionally biased region" description="Basic and acidic residues" evidence="4">
    <location>
        <begin position="129"/>
        <end position="145"/>
    </location>
</feature>
<keyword evidence="6" id="KW-1185">Reference proteome</keyword>
<comment type="similarity">
    <text evidence="1">Belongs to the WEB family.</text>
</comment>
<accession>A0AAW1I213</accession>
<evidence type="ECO:0000256" key="4">
    <source>
        <dbReference type="SAM" id="MobiDB-lite"/>
    </source>
</evidence>
<evidence type="ECO:0008006" key="7">
    <source>
        <dbReference type="Google" id="ProtNLM"/>
    </source>
</evidence>
<dbReference type="EMBL" id="JBDFQZ010000010">
    <property type="protein sequence ID" value="KAK9683616.1"/>
    <property type="molecule type" value="Genomic_DNA"/>
</dbReference>
<feature type="region of interest" description="Disordered" evidence="4">
    <location>
        <begin position="387"/>
        <end position="431"/>
    </location>
</feature>
<dbReference type="PANTHER" id="PTHR32054">
    <property type="entry name" value="HEAVY CHAIN, PUTATIVE, EXPRESSED-RELATED-RELATED"/>
    <property type="match status" value="1"/>
</dbReference>
<sequence>MAGNSVVVDSATQTPDFEDDDEHMFALQDMPNASPRVVIDTSAPFRSVEEAVVRFGGRGFWVPGSILALDAASTDQRETEVSDINKLEERTVAMLKDLQLKEEETHDILKELDLTKRLVEELKLKLSNESPEFKSSEHSSKDSADSIKTQTLKPAEHSETYNLSASGLIMSELRQAKLNLYQNTHELAAIRASVESLSNKLEMEKQSQNPSNFLQNNVGKSSVTPLVISRELRELNYEADQFMKTAEEAKSEVVRAMSEIEQTKTGLKVIEMRWLTAKKLEEAARAAESLALAEIRALSSHTDGIPEKPRRISLTLEEYSALTDKARKAERLLKRNPTPLATRRDSRLLDLNEFEFVRNEQPRPRTRPTTSIGEILSRKLVMRDDLEVGRRNEEGTEGRQRVSLNQMLSRHRGEGSPQRRREKNVDEQKGLFSKRKGLGLVHISFPLSKHGKNKIQALNLW</sequence>
<dbReference type="GO" id="GO:0009903">
    <property type="term" value="P:chloroplast avoidance movement"/>
    <property type="evidence" value="ECO:0007669"/>
    <property type="project" value="TreeGrafter"/>
</dbReference>
<feature type="coiled-coil region" evidence="3">
    <location>
        <begin position="232"/>
        <end position="263"/>
    </location>
</feature>
<feature type="compositionally biased region" description="Basic and acidic residues" evidence="4">
    <location>
        <begin position="387"/>
        <end position="400"/>
    </location>
</feature>
<dbReference type="Proteomes" id="UP001443914">
    <property type="component" value="Unassembled WGS sequence"/>
</dbReference>
<dbReference type="AlphaFoldDB" id="A0AAW1I213"/>
<name>A0AAW1I213_SAPOF</name>
<reference evidence="5" key="1">
    <citation type="submission" date="2024-03" db="EMBL/GenBank/DDBJ databases">
        <title>WGS assembly of Saponaria officinalis var. Norfolk2.</title>
        <authorList>
            <person name="Jenkins J."/>
            <person name="Shu S."/>
            <person name="Grimwood J."/>
            <person name="Barry K."/>
            <person name="Goodstein D."/>
            <person name="Schmutz J."/>
            <person name="Leebens-Mack J."/>
            <person name="Osbourn A."/>
        </authorList>
    </citation>
    <scope>NUCLEOTIDE SEQUENCE [LARGE SCALE GENOMIC DNA]</scope>
    <source>
        <strain evidence="5">JIC</strain>
    </source>
</reference>